<reference evidence="1 2" key="1">
    <citation type="journal article" date="2024" name="G3 (Bethesda)">
        <title>Genome assembly of Hibiscus sabdariffa L. provides insights into metabolisms of medicinal natural products.</title>
        <authorList>
            <person name="Kim T."/>
        </authorList>
    </citation>
    <scope>NUCLEOTIDE SEQUENCE [LARGE SCALE GENOMIC DNA]</scope>
    <source>
        <strain evidence="1">TK-2024</strain>
        <tissue evidence="1">Old leaves</tissue>
    </source>
</reference>
<comment type="caution">
    <text evidence="1">The sequence shown here is derived from an EMBL/GenBank/DDBJ whole genome shotgun (WGS) entry which is preliminary data.</text>
</comment>
<gene>
    <name evidence="1" type="ORF">V6N12_046562</name>
</gene>
<sequence length="96" mass="11011">MLEDGVWNWSIHLRRRLFDWELDEWNLFNEVLANIKIGSLAEDSLRWVADSNAYPGRFGRNGVAIGGSTSLFKIAPKICCYRGNKFTMVSRNTQSV</sequence>
<dbReference type="Proteomes" id="UP001472677">
    <property type="component" value="Unassembled WGS sequence"/>
</dbReference>
<proteinExistence type="predicted"/>
<dbReference type="EMBL" id="JBBPBM010000025">
    <property type="protein sequence ID" value="KAK8540274.1"/>
    <property type="molecule type" value="Genomic_DNA"/>
</dbReference>
<name>A0ABR2DLX0_9ROSI</name>
<keyword evidence="2" id="KW-1185">Reference proteome</keyword>
<protein>
    <submittedName>
        <fullName evidence="1">Uncharacterized protein</fullName>
    </submittedName>
</protein>
<accession>A0ABR2DLX0</accession>
<evidence type="ECO:0000313" key="2">
    <source>
        <dbReference type="Proteomes" id="UP001472677"/>
    </source>
</evidence>
<organism evidence="1 2">
    <name type="scientific">Hibiscus sabdariffa</name>
    <name type="common">roselle</name>
    <dbReference type="NCBI Taxonomy" id="183260"/>
    <lineage>
        <taxon>Eukaryota</taxon>
        <taxon>Viridiplantae</taxon>
        <taxon>Streptophyta</taxon>
        <taxon>Embryophyta</taxon>
        <taxon>Tracheophyta</taxon>
        <taxon>Spermatophyta</taxon>
        <taxon>Magnoliopsida</taxon>
        <taxon>eudicotyledons</taxon>
        <taxon>Gunneridae</taxon>
        <taxon>Pentapetalae</taxon>
        <taxon>rosids</taxon>
        <taxon>malvids</taxon>
        <taxon>Malvales</taxon>
        <taxon>Malvaceae</taxon>
        <taxon>Malvoideae</taxon>
        <taxon>Hibiscus</taxon>
    </lineage>
</organism>
<evidence type="ECO:0000313" key="1">
    <source>
        <dbReference type="EMBL" id="KAK8540274.1"/>
    </source>
</evidence>